<dbReference type="EC" id="6.3.2.31" evidence="8"/>
<keyword evidence="3 8" id="KW-0547">Nucleotide-binding</keyword>
<evidence type="ECO:0000256" key="8">
    <source>
        <dbReference type="HAMAP-Rule" id="MF_01258"/>
    </source>
</evidence>
<dbReference type="SUPFAM" id="SSF144010">
    <property type="entry name" value="CofE-like"/>
    <property type="match status" value="1"/>
</dbReference>
<keyword evidence="11" id="KW-1185">Reference proteome</keyword>
<keyword evidence="7 8" id="KW-0464">Manganese</keyword>
<dbReference type="InterPro" id="IPR008225">
    <property type="entry name" value="F420-0_g-glutamyl_ligase"/>
</dbReference>
<feature type="binding site" evidence="8">
    <location>
        <begin position="41"/>
        <end position="42"/>
    </location>
    <ligand>
        <name>GTP</name>
        <dbReference type="ChEBI" id="CHEBI:37565"/>
    </ligand>
</feature>
<dbReference type="HOGENOM" id="CLU_051152_1_1_2"/>
<sequence>MHEVRVTGIKLPIIRANSGIASLAALIAPYVESGDVVAICSTIVSKAEGRLRRLEEYTPCEKAIKIAERLCEDPRLVQAVLEESEEVLIDYPFLLVKAKFGNVCVNAGIDRSNVEPGFILLPPENPDRSAERIREELVKTGKDVGIIITDTNGRCFRKGVTGFAIGVSGVVPLRDWKGKKDLYGNDLQRTEECIADEIAAFANLIMGEGDSGIPAVVFRGLKFWLGEDDDIDEGMKAVYRSEAEDVIRRLIKLARSEK</sequence>
<dbReference type="NCBIfam" id="NF009809">
    <property type="entry name" value="PRK13293.1"/>
    <property type="match status" value="1"/>
</dbReference>
<dbReference type="GO" id="GO:0052618">
    <property type="term" value="F:coenzyme F420-0:L-glutamate ligase activity"/>
    <property type="evidence" value="ECO:0007669"/>
    <property type="project" value="UniProtKB-UniRule"/>
</dbReference>
<feature type="binding site" evidence="8">
    <location>
        <position position="151"/>
    </location>
    <ligand>
        <name>a divalent metal cation</name>
        <dbReference type="ChEBI" id="CHEBI:60240"/>
        <label>2</label>
    </ligand>
</feature>
<evidence type="ECO:0000256" key="5">
    <source>
        <dbReference type="ARBA" id="ARBA00022958"/>
    </source>
</evidence>
<dbReference type="EC" id="6.3.2.34" evidence="8"/>
<evidence type="ECO:0000256" key="1">
    <source>
        <dbReference type="ARBA" id="ARBA00022598"/>
    </source>
</evidence>
<feature type="binding site" evidence="8">
    <location>
        <position position="113"/>
    </location>
    <ligand>
        <name>GTP</name>
        <dbReference type="ChEBI" id="CHEBI:37565"/>
    </ligand>
</feature>
<evidence type="ECO:0000256" key="7">
    <source>
        <dbReference type="ARBA" id="ARBA00023211"/>
    </source>
</evidence>
<dbReference type="GO" id="GO:0052645">
    <property type="term" value="P:F420-0 metabolic process"/>
    <property type="evidence" value="ECO:0007669"/>
    <property type="project" value="UniProtKB-UniRule"/>
</dbReference>
<feature type="binding site" evidence="8">
    <location>
        <begin position="206"/>
        <end position="213"/>
    </location>
    <ligand>
        <name>GTP</name>
        <dbReference type="ChEBI" id="CHEBI:37565"/>
    </ligand>
</feature>
<keyword evidence="6 8" id="KW-0342">GTP-binding</keyword>
<feature type="binding site" evidence="8">
    <location>
        <position position="46"/>
    </location>
    <ligand>
        <name>GTP</name>
        <dbReference type="ChEBI" id="CHEBI:37565"/>
    </ligand>
</feature>
<comment type="function">
    <text evidence="8">Catalyzes the GTP-dependent successive addition of two or more gamma-linked L-glutamates to the L-lactyl phosphodiester of 7,8-didemethyl-8-hydroxy-5-deazariboflavin (F420-0) to form coenzyme F420-0-glutamyl-glutamate (F420-2) or polyglutamated F420 derivatives.</text>
</comment>
<keyword evidence="2 8" id="KW-0479">Metal-binding</keyword>
<dbReference type="AlphaFoldDB" id="F2KRL8"/>
<reference evidence="10 11" key="1">
    <citation type="submission" date="2011-03" db="EMBL/GenBank/DDBJ databases">
        <title>The complete genome of Archaeoglobus veneficus SNP6.</title>
        <authorList>
            <consortium name="US DOE Joint Genome Institute (JGI-PGF)"/>
            <person name="Lucas S."/>
            <person name="Copeland A."/>
            <person name="Lapidus A."/>
            <person name="Bruce D."/>
            <person name="Goodwin L."/>
            <person name="Pitluck S."/>
            <person name="Kyrpides N."/>
            <person name="Mavromatis K."/>
            <person name="Pagani I."/>
            <person name="Ivanova N."/>
            <person name="Mikhailova N."/>
            <person name="Lu M."/>
            <person name="Detter J.C."/>
            <person name="Tapia R."/>
            <person name="Han C."/>
            <person name="Land M."/>
            <person name="Hauser L."/>
            <person name="Markowitz V."/>
            <person name="Cheng J.-F."/>
            <person name="Hugenholtz P."/>
            <person name="Woyke T."/>
            <person name="Wu D."/>
            <person name="Spring S."/>
            <person name="Brambilla E."/>
            <person name="Klenk H.-P."/>
            <person name="Eisen J.A."/>
        </authorList>
    </citation>
    <scope>NUCLEOTIDE SEQUENCE [LARGE SCALE GENOMIC DNA]</scope>
    <source>
        <strain>SNP6</strain>
    </source>
</reference>
<protein>
    <recommendedName>
        <fullName evidence="8">Coenzyme F420:L-glutamate ligase</fullName>
        <ecNumber evidence="8">6.3.2.31</ecNumber>
        <ecNumber evidence="8">6.3.2.34</ecNumber>
    </recommendedName>
    <alternativeName>
        <fullName evidence="8">Coenzyme F420-0:L-glutamate ligase</fullName>
    </alternativeName>
    <alternativeName>
        <fullName evidence="8">Coenzyme F420-1:gamma-L-glutamate ligase</fullName>
    </alternativeName>
</protein>
<dbReference type="Proteomes" id="UP000008136">
    <property type="component" value="Chromosome"/>
</dbReference>
<dbReference type="GO" id="GO:0005525">
    <property type="term" value="F:GTP binding"/>
    <property type="evidence" value="ECO:0007669"/>
    <property type="project" value="UniProtKB-KW"/>
</dbReference>
<organism evidence="10 11">
    <name type="scientific">Archaeoglobus veneficus (strain DSM 11195 / SNP6)</name>
    <dbReference type="NCBI Taxonomy" id="693661"/>
    <lineage>
        <taxon>Archaea</taxon>
        <taxon>Methanobacteriati</taxon>
        <taxon>Methanobacteriota</taxon>
        <taxon>Archaeoglobi</taxon>
        <taxon>Archaeoglobales</taxon>
        <taxon>Archaeoglobaceae</taxon>
        <taxon>Archaeoglobus</taxon>
    </lineage>
</organism>
<comment type="cofactor">
    <cofactor evidence="8">
        <name>K(+)</name>
        <dbReference type="ChEBI" id="CHEBI:29103"/>
    </cofactor>
    <text evidence="8">Monovalent cation. The ion could be potassium.</text>
</comment>
<evidence type="ECO:0000313" key="10">
    <source>
        <dbReference type="EMBL" id="AEA46783.1"/>
    </source>
</evidence>
<dbReference type="NCBIfam" id="TIGR01916">
    <property type="entry name" value="F420_cofE"/>
    <property type="match status" value="1"/>
</dbReference>
<keyword evidence="4 8" id="KW-0460">Magnesium</keyword>
<dbReference type="HAMAP" id="MF_01258">
    <property type="entry name" value="F420_ligase_CofE"/>
    <property type="match status" value="1"/>
</dbReference>
<evidence type="ECO:0000256" key="4">
    <source>
        <dbReference type="ARBA" id="ARBA00022842"/>
    </source>
</evidence>
<feature type="domain" description="Coenzyme F420:L-glutamate ligase-like" evidence="9">
    <location>
        <begin position="8"/>
        <end position="220"/>
    </location>
</feature>
<dbReference type="GO" id="GO:0046872">
    <property type="term" value="F:metal ion binding"/>
    <property type="evidence" value="ECO:0007669"/>
    <property type="project" value="UniProtKB-KW"/>
</dbReference>
<dbReference type="Gene3D" id="3.30.1330.100">
    <property type="entry name" value="CofE-like"/>
    <property type="match status" value="1"/>
</dbReference>
<dbReference type="GO" id="GO:0052619">
    <property type="term" value="F:coenzyme F420-1:gamma-L-glutamate ligase activity"/>
    <property type="evidence" value="ECO:0007669"/>
    <property type="project" value="UniProtKB-UniRule"/>
</dbReference>
<dbReference type="RefSeq" id="WP_013683455.1">
    <property type="nucleotide sequence ID" value="NC_015320.1"/>
</dbReference>
<feature type="binding site" evidence="8">
    <location>
        <position position="150"/>
    </location>
    <ligand>
        <name>a divalent metal cation</name>
        <dbReference type="ChEBI" id="CHEBI:60240"/>
        <label>1</label>
    </ligand>
</feature>
<comment type="catalytic activity">
    <reaction evidence="8">
        <text>oxidized coenzyme F420-1 + GTP + L-glutamate = oxidized coenzyme F420-2 + GDP + phosphate + H(+)</text>
        <dbReference type="Rhea" id="RHEA:30523"/>
        <dbReference type="ChEBI" id="CHEBI:15378"/>
        <dbReference type="ChEBI" id="CHEBI:29985"/>
        <dbReference type="ChEBI" id="CHEBI:37565"/>
        <dbReference type="ChEBI" id="CHEBI:43474"/>
        <dbReference type="ChEBI" id="CHEBI:57922"/>
        <dbReference type="ChEBI" id="CHEBI:58189"/>
        <dbReference type="ChEBI" id="CHEBI:59920"/>
        <dbReference type="EC" id="6.3.2.34"/>
    </reaction>
</comment>
<dbReference type="InterPro" id="IPR002847">
    <property type="entry name" value="F420-0_gamma-glut_ligase-dom"/>
</dbReference>
<comment type="subunit">
    <text evidence="8">Homodimer.</text>
</comment>
<evidence type="ECO:0000256" key="2">
    <source>
        <dbReference type="ARBA" id="ARBA00022723"/>
    </source>
</evidence>
<proteinExistence type="inferred from homology"/>
<name>F2KRL8_ARCVS</name>
<evidence type="ECO:0000259" key="9">
    <source>
        <dbReference type="Pfam" id="PF01996"/>
    </source>
</evidence>
<keyword evidence="1 8" id="KW-0436">Ligase</keyword>
<dbReference type="Pfam" id="PF01996">
    <property type="entry name" value="F420_ligase"/>
    <property type="match status" value="1"/>
</dbReference>
<feature type="binding site" evidence="8">
    <location>
        <begin position="11"/>
        <end position="14"/>
    </location>
    <ligand>
        <name>GTP</name>
        <dbReference type="ChEBI" id="CHEBI:37565"/>
    </ligand>
</feature>
<dbReference type="PANTHER" id="PTHR47917">
    <property type="match status" value="1"/>
</dbReference>
<dbReference type="KEGG" id="ave:Arcve_0767"/>
<evidence type="ECO:0000256" key="3">
    <source>
        <dbReference type="ARBA" id="ARBA00022741"/>
    </source>
</evidence>
<feature type="binding site" evidence="8">
    <location>
        <position position="208"/>
    </location>
    <ligand>
        <name>a divalent metal cation</name>
        <dbReference type="ChEBI" id="CHEBI:60240"/>
        <label>2</label>
    </ligand>
</feature>
<comment type="pathway">
    <text evidence="8">Cofactor biosynthesis; coenzyme F420 biosynthesis.</text>
</comment>
<gene>
    <name evidence="8" type="primary">cofE</name>
    <name evidence="10" type="ordered locus">Arcve_0767</name>
</gene>
<dbReference type="Gene3D" id="3.90.1660.10">
    <property type="entry name" value="CofE-like domain"/>
    <property type="match status" value="1"/>
</dbReference>
<feature type="binding site" evidence="8">
    <location>
        <position position="110"/>
    </location>
    <ligand>
        <name>a divalent metal cation</name>
        <dbReference type="ChEBI" id="CHEBI:60240"/>
        <label>1</label>
    </ligand>
</feature>
<evidence type="ECO:0000256" key="6">
    <source>
        <dbReference type="ARBA" id="ARBA00023134"/>
    </source>
</evidence>
<dbReference type="UniPathway" id="UPA00071"/>
<dbReference type="OrthoDB" id="11383at2157"/>
<dbReference type="InterPro" id="IPR023659">
    <property type="entry name" value="F420_ligase_CofE_arc"/>
</dbReference>
<accession>F2KRL8</accession>
<dbReference type="GeneID" id="10393870"/>
<dbReference type="EMBL" id="CP002588">
    <property type="protein sequence ID" value="AEA46783.1"/>
    <property type="molecule type" value="Genomic_DNA"/>
</dbReference>
<dbReference type="eggNOG" id="arCOG02714">
    <property type="taxonomic scope" value="Archaea"/>
</dbReference>
<evidence type="ECO:0000313" key="11">
    <source>
        <dbReference type="Proteomes" id="UP000008136"/>
    </source>
</evidence>
<comment type="catalytic activity">
    <reaction evidence="8">
        <text>oxidized coenzyme F420-0 + GTP + L-glutamate = oxidized coenzyme F420-1 + GDP + phosphate + H(+)</text>
        <dbReference type="Rhea" id="RHEA:30555"/>
        <dbReference type="ChEBI" id="CHEBI:15378"/>
        <dbReference type="ChEBI" id="CHEBI:29985"/>
        <dbReference type="ChEBI" id="CHEBI:37565"/>
        <dbReference type="ChEBI" id="CHEBI:43474"/>
        <dbReference type="ChEBI" id="CHEBI:58189"/>
        <dbReference type="ChEBI" id="CHEBI:59907"/>
        <dbReference type="ChEBI" id="CHEBI:59920"/>
        <dbReference type="EC" id="6.3.2.31"/>
    </reaction>
</comment>
<keyword evidence="5 8" id="KW-0630">Potassium</keyword>
<comment type="similarity">
    <text evidence="8">Belongs to the CofE family.</text>
</comment>
<dbReference type="PANTHER" id="PTHR47917:SF1">
    <property type="entry name" value="COENZYME F420:L-GLUTAMATE LIGASE"/>
    <property type="match status" value="1"/>
</dbReference>
<dbReference type="STRING" id="693661.Arcve_0767"/>
<comment type="cofactor">
    <cofactor evidence="8">
        <name>Mg(2+)</name>
        <dbReference type="ChEBI" id="CHEBI:18420"/>
    </cofactor>
    <cofactor evidence="8">
        <name>Mn(2+)</name>
        <dbReference type="ChEBI" id="CHEBI:29035"/>
    </cofactor>
    <text evidence="8">Binds 2 divalent metal cations per subunit. The ions could be magnesium and/or manganese.</text>
</comment>